<dbReference type="Pfam" id="PF05656">
    <property type="entry name" value="DUF805"/>
    <property type="match status" value="1"/>
</dbReference>
<reference evidence="2 3" key="1">
    <citation type="submission" date="2019-11" db="EMBL/GenBank/DDBJ databases">
        <authorList>
            <person name="Khan S.A."/>
            <person name="Jeon C.O."/>
            <person name="Chun B.H."/>
        </authorList>
    </citation>
    <scope>NUCLEOTIDE SEQUENCE [LARGE SCALE GENOMIC DNA]</scope>
    <source>
        <strain evidence="2 3">IMCC 1097</strain>
    </source>
</reference>
<dbReference type="AlphaFoldDB" id="A0A5Q2QED7"/>
<protein>
    <submittedName>
        <fullName evidence="2">DUF805 domain-containing protein</fullName>
    </submittedName>
</protein>
<keyword evidence="3" id="KW-1185">Reference proteome</keyword>
<proteinExistence type="predicted"/>
<feature type="transmembrane region" description="Helical" evidence="1">
    <location>
        <begin position="27"/>
        <end position="45"/>
    </location>
</feature>
<dbReference type="KEGG" id="llp:GH975_08975"/>
<sequence>MIGFVDAVKMGFNRCFDFHTRSSRAEFWWWALFSVAANIILGAVWSGLANLLGLLLFVPYVALLVRRIHDIGHRGWWGLVVLVPGIGFIATLYFGLRAGDARENEWGPAPALD</sequence>
<accession>A0A5Q2QED7</accession>
<keyword evidence="1" id="KW-0812">Transmembrane</keyword>
<dbReference type="Proteomes" id="UP000388235">
    <property type="component" value="Chromosome"/>
</dbReference>
<organism evidence="2 3">
    <name type="scientific">Litorivicinus lipolyticus</name>
    <dbReference type="NCBI Taxonomy" id="418701"/>
    <lineage>
        <taxon>Bacteria</taxon>
        <taxon>Pseudomonadati</taxon>
        <taxon>Pseudomonadota</taxon>
        <taxon>Gammaproteobacteria</taxon>
        <taxon>Oceanospirillales</taxon>
        <taxon>Litorivicinaceae</taxon>
        <taxon>Litorivicinus</taxon>
    </lineage>
</organism>
<keyword evidence="1" id="KW-0472">Membrane</keyword>
<dbReference type="EMBL" id="CP045871">
    <property type="protein sequence ID" value="QGG80692.1"/>
    <property type="molecule type" value="Genomic_DNA"/>
</dbReference>
<dbReference type="PANTHER" id="PTHR34980:SF2">
    <property type="entry name" value="INNER MEMBRANE PROTEIN YHAH-RELATED"/>
    <property type="match status" value="1"/>
</dbReference>
<dbReference type="OrthoDB" id="9812349at2"/>
<evidence type="ECO:0000313" key="2">
    <source>
        <dbReference type="EMBL" id="QGG80692.1"/>
    </source>
</evidence>
<evidence type="ECO:0000313" key="3">
    <source>
        <dbReference type="Proteomes" id="UP000388235"/>
    </source>
</evidence>
<name>A0A5Q2QED7_9GAMM</name>
<dbReference type="PANTHER" id="PTHR34980">
    <property type="entry name" value="INNER MEMBRANE PROTEIN-RELATED-RELATED"/>
    <property type="match status" value="1"/>
</dbReference>
<evidence type="ECO:0000256" key="1">
    <source>
        <dbReference type="SAM" id="Phobius"/>
    </source>
</evidence>
<dbReference type="RefSeq" id="WP_153714196.1">
    <property type="nucleotide sequence ID" value="NZ_CP045871.1"/>
</dbReference>
<gene>
    <name evidence="2" type="ORF">GH975_08975</name>
</gene>
<dbReference type="GO" id="GO:0005886">
    <property type="term" value="C:plasma membrane"/>
    <property type="evidence" value="ECO:0007669"/>
    <property type="project" value="TreeGrafter"/>
</dbReference>
<keyword evidence="1" id="KW-1133">Transmembrane helix</keyword>
<dbReference type="InterPro" id="IPR008523">
    <property type="entry name" value="DUF805"/>
</dbReference>
<feature type="transmembrane region" description="Helical" evidence="1">
    <location>
        <begin position="76"/>
        <end position="96"/>
    </location>
</feature>